<protein>
    <recommendedName>
        <fullName evidence="2">histidine kinase</fullName>
        <ecNumber evidence="2">2.7.13.3</ecNumber>
    </recommendedName>
</protein>
<dbReference type="Gene3D" id="1.10.287.130">
    <property type="match status" value="1"/>
</dbReference>
<keyword evidence="6" id="KW-0902">Two-component regulatory system</keyword>
<dbReference type="Gene3D" id="3.30.450.40">
    <property type="match status" value="1"/>
</dbReference>
<dbReference type="KEGG" id="vab:WPS_21530"/>
<dbReference type="Pfam" id="PF00512">
    <property type="entry name" value="HisKA"/>
    <property type="match status" value="1"/>
</dbReference>
<organism evidence="9 10">
    <name type="scientific">Vulcanimicrobium alpinum</name>
    <dbReference type="NCBI Taxonomy" id="3016050"/>
    <lineage>
        <taxon>Bacteria</taxon>
        <taxon>Bacillati</taxon>
        <taxon>Vulcanimicrobiota</taxon>
        <taxon>Vulcanimicrobiia</taxon>
        <taxon>Vulcanimicrobiales</taxon>
        <taxon>Vulcanimicrobiaceae</taxon>
        <taxon>Vulcanimicrobium</taxon>
    </lineage>
</organism>
<dbReference type="InterPro" id="IPR050736">
    <property type="entry name" value="Sensor_HK_Regulatory"/>
</dbReference>
<dbReference type="SMART" id="SM00387">
    <property type="entry name" value="HATPase_c"/>
    <property type="match status" value="1"/>
</dbReference>
<dbReference type="CDD" id="cd00075">
    <property type="entry name" value="HATPase"/>
    <property type="match status" value="1"/>
</dbReference>
<keyword evidence="4" id="KW-0808">Transferase</keyword>
<keyword evidence="5" id="KW-0418">Kinase</keyword>
<dbReference type="Pfam" id="PF02518">
    <property type="entry name" value="HATPase_c"/>
    <property type="match status" value="1"/>
</dbReference>
<feature type="transmembrane region" description="Helical" evidence="7">
    <location>
        <begin position="93"/>
        <end position="109"/>
    </location>
</feature>
<accession>A0AAN1XZ49</accession>
<feature type="domain" description="Histidine kinase" evidence="8">
    <location>
        <begin position="305"/>
        <end position="520"/>
    </location>
</feature>
<dbReference type="EMBL" id="AP025523">
    <property type="protein sequence ID" value="BDE06877.1"/>
    <property type="molecule type" value="Genomic_DNA"/>
</dbReference>
<dbReference type="SUPFAM" id="SSF55874">
    <property type="entry name" value="ATPase domain of HSP90 chaperone/DNA topoisomerase II/histidine kinase"/>
    <property type="match status" value="1"/>
</dbReference>
<dbReference type="GO" id="GO:0000155">
    <property type="term" value="F:phosphorelay sensor kinase activity"/>
    <property type="evidence" value="ECO:0007669"/>
    <property type="project" value="InterPro"/>
</dbReference>
<dbReference type="EC" id="2.7.13.3" evidence="2"/>
<comment type="catalytic activity">
    <reaction evidence="1">
        <text>ATP + protein L-histidine = ADP + protein N-phospho-L-histidine.</text>
        <dbReference type="EC" id="2.7.13.3"/>
    </reaction>
</comment>
<sequence>MTSAAEGTAVRARWIPILSFAMLAVAFVIDVKTPQTLVVAILLDVPIVLSAFAGSRSLTAWLVIAALAANGVAGYLNGVAAGGWDAIGVADRALAALSIALVGWLGTTLQERARTFGRLAAQESRARREAQLAVAVDRIRASLSYEIVLRAIVREAPALFNAPDARWIPEDRGEGMLTATRDRDEVALSAYAVRPEITSIARRAFDDDDVVELRADDPLGGMVLDGIGARAALALPYSDRGEPLGTLLLGFAAPADIDEIARALARAYARSGSAALAQTRLFAQLAERNDALAERGGVIRDLVYALSHDLRTPLAALGLTFRQAKDGLYGPMPGAYLEIVDRSIVATDELQRLAETLLLVARFESGERRPRREPVDVDLLLAEVVGELEPIAAARHVDLQVGDVCGSRIEGDRGDLRRALTNLVANALEHTPAGGTVNVAAHRNGEGIAIDVVDDGPGVAPAARATLFERFAGGEGRRGAGSGLGLYIVRRVAEETGGTARYAPRAPHGSIFSIVVPVRG</sequence>
<evidence type="ECO:0000256" key="7">
    <source>
        <dbReference type="SAM" id="Phobius"/>
    </source>
</evidence>
<dbReference type="InterPro" id="IPR005467">
    <property type="entry name" value="His_kinase_dom"/>
</dbReference>
<evidence type="ECO:0000256" key="2">
    <source>
        <dbReference type="ARBA" id="ARBA00012438"/>
    </source>
</evidence>
<gene>
    <name evidence="9" type="ORF">WPS_21530</name>
</gene>
<dbReference type="InterPro" id="IPR003661">
    <property type="entry name" value="HisK_dim/P_dom"/>
</dbReference>
<dbReference type="AlphaFoldDB" id="A0AAN1XZ49"/>
<name>A0AAN1XZ49_UNVUL</name>
<keyword evidence="3" id="KW-0597">Phosphoprotein</keyword>
<feature type="transmembrane region" description="Helical" evidence="7">
    <location>
        <begin position="60"/>
        <end position="81"/>
    </location>
</feature>
<dbReference type="InterPro" id="IPR029016">
    <property type="entry name" value="GAF-like_dom_sf"/>
</dbReference>
<proteinExistence type="predicted"/>
<keyword evidence="7" id="KW-1133">Transmembrane helix</keyword>
<keyword evidence="7" id="KW-0472">Membrane</keyword>
<dbReference type="SUPFAM" id="SSF47384">
    <property type="entry name" value="Homodimeric domain of signal transducing histidine kinase"/>
    <property type="match status" value="1"/>
</dbReference>
<dbReference type="PANTHER" id="PTHR43711:SF1">
    <property type="entry name" value="HISTIDINE KINASE 1"/>
    <property type="match status" value="1"/>
</dbReference>
<dbReference type="Gene3D" id="3.30.565.10">
    <property type="entry name" value="Histidine kinase-like ATPase, C-terminal domain"/>
    <property type="match status" value="1"/>
</dbReference>
<dbReference type="InterPro" id="IPR036097">
    <property type="entry name" value="HisK_dim/P_sf"/>
</dbReference>
<dbReference type="PROSITE" id="PS50109">
    <property type="entry name" value="HIS_KIN"/>
    <property type="match status" value="1"/>
</dbReference>
<dbReference type="PRINTS" id="PR00344">
    <property type="entry name" value="BCTRLSENSOR"/>
</dbReference>
<evidence type="ECO:0000256" key="5">
    <source>
        <dbReference type="ARBA" id="ARBA00022777"/>
    </source>
</evidence>
<evidence type="ECO:0000256" key="1">
    <source>
        <dbReference type="ARBA" id="ARBA00000085"/>
    </source>
</evidence>
<dbReference type="InterPro" id="IPR003594">
    <property type="entry name" value="HATPase_dom"/>
</dbReference>
<dbReference type="SUPFAM" id="SSF55781">
    <property type="entry name" value="GAF domain-like"/>
    <property type="match status" value="1"/>
</dbReference>
<dbReference type="InterPro" id="IPR004358">
    <property type="entry name" value="Sig_transdc_His_kin-like_C"/>
</dbReference>
<dbReference type="Proteomes" id="UP001317532">
    <property type="component" value="Chromosome"/>
</dbReference>
<feature type="transmembrane region" description="Helical" evidence="7">
    <location>
        <begin position="12"/>
        <end position="29"/>
    </location>
</feature>
<reference evidence="9 10" key="1">
    <citation type="journal article" date="2022" name="ISME Commun">
        <title>Vulcanimicrobium alpinus gen. nov. sp. nov., the first cultivated representative of the candidate phylum 'Eremiobacterota', is a metabolically versatile aerobic anoxygenic phototroph.</title>
        <authorList>
            <person name="Yabe S."/>
            <person name="Muto K."/>
            <person name="Abe K."/>
            <person name="Yokota A."/>
            <person name="Staudigel H."/>
            <person name="Tebo B.M."/>
        </authorList>
    </citation>
    <scope>NUCLEOTIDE SEQUENCE [LARGE SCALE GENOMIC DNA]</scope>
    <source>
        <strain evidence="9 10">WC8-2</strain>
    </source>
</reference>
<dbReference type="SMART" id="SM00065">
    <property type="entry name" value="GAF"/>
    <property type="match status" value="1"/>
</dbReference>
<evidence type="ECO:0000313" key="10">
    <source>
        <dbReference type="Proteomes" id="UP001317532"/>
    </source>
</evidence>
<evidence type="ECO:0000259" key="8">
    <source>
        <dbReference type="PROSITE" id="PS50109"/>
    </source>
</evidence>
<feature type="transmembrane region" description="Helical" evidence="7">
    <location>
        <begin position="35"/>
        <end position="53"/>
    </location>
</feature>
<dbReference type="CDD" id="cd00082">
    <property type="entry name" value="HisKA"/>
    <property type="match status" value="1"/>
</dbReference>
<evidence type="ECO:0000313" key="9">
    <source>
        <dbReference type="EMBL" id="BDE06877.1"/>
    </source>
</evidence>
<keyword evidence="10" id="KW-1185">Reference proteome</keyword>
<evidence type="ECO:0000256" key="3">
    <source>
        <dbReference type="ARBA" id="ARBA00022553"/>
    </source>
</evidence>
<evidence type="ECO:0000256" key="4">
    <source>
        <dbReference type="ARBA" id="ARBA00022679"/>
    </source>
</evidence>
<dbReference type="InterPro" id="IPR003018">
    <property type="entry name" value="GAF"/>
</dbReference>
<dbReference type="SMART" id="SM00388">
    <property type="entry name" value="HisKA"/>
    <property type="match status" value="1"/>
</dbReference>
<keyword evidence="7" id="KW-0812">Transmembrane</keyword>
<dbReference type="PANTHER" id="PTHR43711">
    <property type="entry name" value="TWO-COMPONENT HISTIDINE KINASE"/>
    <property type="match status" value="1"/>
</dbReference>
<evidence type="ECO:0000256" key="6">
    <source>
        <dbReference type="ARBA" id="ARBA00023012"/>
    </source>
</evidence>
<dbReference type="InterPro" id="IPR036890">
    <property type="entry name" value="HATPase_C_sf"/>
</dbReference>